<dbReference type="GO" id="GO:0005886">
    <property type="term" value="C:plasma membrane"/>
    <property type="evidence" value="ECO:0007669"/>
    <property type="project" value="UniProtKB-SubCell"/>
</dbReference>
<evidence type="ECO:0000256" key="6">
    <source>
        <dbReference type="ARBA" id="ARBA00023136"/>
    </source>
</evidence>
<protein>
    <submittedName>
        <fullName evidence="9">NitT/TauT family transport system permease protein</fullName>
    </submittedName>
</protein>
<dbReference type="Gene3D" id="1.10.3720.10">
    <property type="entry name" value="MetI-like"/>
    <property type="match status" value="1"/>
</dbReference>
<accession>A0A1W1WS47</accession>
<dbReference type="Proteomes" id="UP000192602">
    <property type="component" value="Unassembled WGS sequence"/>
</dbReference>
<dbReference type="AlphaFoldDB" id="A0A1W1WS47"/>
<dbReference type="CDD" id="cd06261">
    <property type="entry name" value="TM_PBP2"/>
    <property type="match status" value="1"/>
</dbReference>
<dbReference type="InterPro" id="IPR035906">
    <property type="entry name" value="MetI-like_sf"/>
</dbReference>
<dbReference type="OrthoDB" id="5322475at2"/>
<feature type="transmembrane region" description="Helical" evidence="7">
    <location>
        <begin position="105"/>
        <end position="125"/>
    </location>
</feature>
<dbReference type="Pfam" id="PF00528">
    <property type="entry name" value="BPD_transp_1"/>
    <property type="match status" value="1"/>
</dbReference>
<feature type="transmembrane region" description="Helical" evidence="7">
    <location>
        <begin position="229"/>
        <end position="248"/>
    </location>
</feature>
<evidence type="ECO:0000313" key="9">
    <source>
        <dbReference type="EMBL" id="SMC09124.1"/>
    </source>
</evidence>
<dbReference type="PANTHER" id="PTHR30151:SF0">
    <property type="entry name" value="ABC TRANSPORTER PERMEASE PROTEIN MJ0413-RELATED"/>
    <property type="match status" value="1"/>
</dbReference>
<evidence type="ECO:0000256" key="7">
    <source>
        <dbReference type="RuleBase" id="RU363032"/>
    </source>
</evidence>
<feature type="transmembrane region" description="Helical" evidence="7">
    <location>
        <begin position="177"/>
        <end position="198"/>
    </location>
</feature>
<keyword evidence="6 7" id="KW-0472">Membrane</keyword>
<sequence length="260" mass="28908">MDALKKIIKDFPKFLWSGWGSIAAIFLFIAAWDVGNQIYGDMILPSPLQSFQSVLELFKDKEFLDNLSITIDRVIVGFGLSLSIGTILGLIAGFFVTASVASRPIITILMGMPPIAWIVLAMIWFGMGDMTVEFTVFVASMPIVFIGALQGTRTLEDKFEEMADTFKVPKLMKFTDIYLPHIFSYIFPAWVSALGMAWKIVVMAELLATSDGIGAALAMARSQLDTKTALALVVIMIALLMIVEYVFLEPIKKEVEKWRD</sequence>
<keyword evidence="4 7" id="KW-0812">Transmembrane</keyword>
<evidence type="ECO:0000256" key="1">
    <source>
        <dbReference type="ARBA" id="ARBA00004651"/>
    </source>
</evidence>
<dbReference type="STRING" id="1069081.SAMN05660197_0926"/>
<feature type="domain" description="ABC transmembrane type-1" evidence="8">
    <location>
        <begin position="67"/>
        <end position="247"/>
    </location>
</feature>
<dbReference type="SUPFAM" id="SSF161098">
    <property type="entry name" value="MetI-like"/>
    <property type="match status" value="1"/>
</dbReference>
<evidence type="ECO:0000256" key="5">
    <source>
        <dbReference type="ARBA" id="ARBA00022989"/>
    </source>
</evidence>
<dbReference type="PROSITE" id="PS50928">
    <property type="entry name" value="ABC_TM1"/>
    <property type="match status" value="1"/>
</dbReference>
<dbReference type="RefSeq" id="WP_084275370.1">
    <property type="nucleotide sequence ID" value="NZ_AP026671.1"/>
</dbReference>
<evidence type="ECO:0000256" key="2">
    <source>
        <dbReference type="ARBA" id="ARBA00022448"/>
    </source>
</evidence>
<gene>
    <name evidence="9" type="ORF">SAMN05660197_0926</name>
</gene>
<keyword evidence="10" id="KW-1185">Reference proteome</keyword>
<dbReference type="PANTHER" id="PTHR30151">
    <property type="entry name" value="ALKANE SULFONATE ABC TRANSPORTER-RELATED, MEMBRANE SUBUNIT"/>
    <property type="match status" value="1"/>
</dbReference>
<feature type="transmembrane region" description="Helical" evidence="7">
    <location>
        <begin position="14"/>
        <end position="32"/>
    </location>
</feature>
<proteinExistence type="inferred from homology"/>
<evidence type="ECO:0000256" key="4">
    <source>
        <dbReference type="ARBA" id="ARBA00022692"/>
    </source>
</evidence>
<evidence type="ECO:0000259" key="8">
    <source>
        <dbReference type="PROSITE" id="PS50928"/>
    </source>
</evidence>
<dbReference type="EMBL" id="FWWZ01000001">
    <property type="protein sequence ID" value="SMC09124.1"/>
    <property type="molecule type" value="Genomic_DNA"/>
</dbReference>
<organism evidence="9 10">
    <name type="scientific">Nitratiruptor tergarcus DSM 16512</name>
    <dbReference type="NCBI Taxonomy" id="1069081"/>
    <lineage>
        <taxon>Bacteria</taxon>
        <taxon>Pseudomonadati</taxon>
        <taxon>Campylobacterota</taxon>
        <taxon>Epsilonproteobacteria</taxon>
        <taxon>Nautiliales</taxon>
        <taxon>Nitratiruptoraceae</taxon>
        <taxon>Nitratiruptor</taxon>
    </lineage>
</organism>
<dbReference type="InterPro" id="IPR000515">
    <property type="entry name" value="MetI-like"/>
</dbReference>
<feature type="transmembrane region" description="Helical" evidence="7">
    <location>
        <begin position="74"/>
        <end position="98"/>
    </location>
</feature>
<keyword evidence="5 7" id="KW-1133">Transmembrane helix</keyword>
<comment type="subcellular location">
    <subcellularLocation>
        <location evidence="1 7">Cell membrane</location>
        <topology evidence="1 7">Multi-pass membrane protein</topology>
    </subcellularLocation>
</comment>
<name>A0A1W1WS47_9BACT</name>
<keyword evidence="2 7" id="KW-0813">Transport</keyword>
<comment type="similarity">
    <text evidence="7">Belongs to the binding-protein-dependent transport system permease family.</text>
</comment>
<dbReference type="GO" id="GO:0055085">
    <property type="term" value="P:transmembrane transport"/>
    <property type="evidence" value="ECO:0007669"/>
    <property type="project" value="InterPro"/>
</dbReference>
<evidence type="ECO:0000256" key="3">
    <source>
        <dbReference type="ARBA" id="ARBA00022475"/>
    </source>
</evidence>
<evidence type="ECO:0000313" key="10">
    <source>
        <dbReference type="Proteomes" id="UP000192602"/>
    </source>
</evidence>
<keyword evidence="3" id="KW-1003">Cell membrane</keyword>
<reference evidence="10" key="1">
    <citation type="submission" date="2017-04" db="EMBL/GenBank/DDBJ databases">
        <authorList>
            <person name="Varghese N."/>
            <person name="Submissions S."/>
        </authorList>
    </citation>
    <scope>NUCLEOTIDE SEQUENCE [LARGE SCALE GENOMIC DNA]</scope>
    <source>
        <strain evidence="10">DSM 16512</strain>
    </source>
</reference>
<feature type="transmembrane region" description="Helical" evidence="7">
    <location>
        <begin position="131"/>
        <end position="149"/>
    </location>
</feature>